<proteinExistence type="predicted"/>
<reference evidence="1 2" key="1">
    <citation type="submission" date="2024-03" db="EMBL/GenBank/DDBJ databases">
        <title>Sulfurimonas sp. HSL3-1.</title>
        <authorList>
            <person name="Wang S."/>
        </authorList>
    </citation>
    <scope>NUCLEOTIDE SEQUENCE [LARGE SCALE GENOMIC DNA]</scope>
    <source>
        <strain evidence="1 2">HSL3-1</strain>
    </source>
</reference>
<gene>
    <name evidence="1" type="ORF">WCY31_08095</name>
</gene>
<accession>A0ABZ3H6Q9</accession>
<evidence type="ECO:0000313" key="2">
    <source>
        <dbReference type="Proteomes" id="UP001447842"/>
    </source>
</evidence>
<keyword evidence="2" id="KW-1185">Reference proteome</keyword>
<evidence type="ECO:0000313" key="1">
    <source>
        <dbReference type="EMBL" id="XAU14216.1"/>
    </source>
</evidence>
<organism evidence="1 2">
    <name type="scientific">Sulfurimonas diazotrophicus</name>
    <dbReference type="NCBI Taxonomy" id="3131939"/>
    <lineage>
        <taxon>Bacteria</taxon>
        <taxon>Pseudomonadati</taxon>
        <taxon>Campylobacterota</taxon>
        <taxon>Epsilonproteobacteria</taxon>
        <taxon>Campylobacterales</taxon>
        <taxon>Sulfurimonadaceae</taxon>
        <taxon>Sulfurimonas</taxon>
    </lineage>
</organism>
<dbReference type="EMBL" id="CP147920">
    <property type="protein sequence ID" value="XAU14216.1"/>
    <property type="molecule type" value="Genomic_DNA"/>
</dbReference>
<dbReference type="RefSeq" id="WP_345969298.1">
    <property type="nucleotide sequence ID" value="NZ_CP147920.1"/>
</dbReference>
<protein>
    <submittedName>
        <fullName evidence="1">Uncharacterized protein</fullName>
    </submittedName>
</protein>
<dbReference type="Proteomes" id="UP001447842">
    <property type="component" value="Chromosome"/>
</dbReference>
<sequence length="67" mass="7680">MRYLINVRVDGTKKRTYPVDAADETQAKERLLLRLPPHQRETLIVDEIKIDPASLVNADPYGIFGEE</sequence>
<name>A0ABZ3H6Q9_9BACT</name>